<dbReference type="AlphaFoldDB" id="A0A0N5BS47"/>
<evidence type="ECO:0000259" key="1">
    <source>
        <dbReference type="SMART" id="SM00198"/>
    </source>
</evidence>
<name>A0A0N5BS47_STREA</name>
<dbReference type="Gene3D" id="3.40.33.10">
    <property type="entry name" value="CAP"/>
    <property type="match status" value="1"/>
</dbReference>
<sequence length="164" mass="18835">MVVIGAVFLCFVTEINQYRRLHDVPPLKVDHGLNKLAKKHAWGTCLNDPSMFKSSSKIKYLGLRYHLVHGNIIVKNMYEKFMLGYNWYAKHHVGRYDKYAQLIWKGTKKVGVGVCVRNDNIDVVIAFSPKISTRDFNANVRPIGLKHVHMFGVFARNSETSRAE</sequence>
<dbReference type="SUPFAM" id="SSF55797">
    <property type="entry name" value="PR-1-like"/>
    <property type="match status" value="1"/>
</dbReference>
<reference evidence="3" key="1">
    <citation type="submission" date="2017-02" db="UniProtKB">
        <authorList>
            <consortium name="WormBaseParasite"/>
        </authorList>
    </citation>
    <scope>IDENTIFICATION</scope>
</reference>
<feature type="domain" description="SCP" evidence="1">
    <location>
        <begin position="6"/>
        <end position="135"/>
    </location>
</feature>
<dbReference type="InterPro" id="IPR035940">
    <property type="entry name" value="CAP_sf"/>
</dbReference>
<dbReference type="Proteomes" id="UP000046392">
    <property type="component" value="Unplaced"/>
</dbReference>
<dbReference type="WBParaSite" id="SPAL_0000869300.1">
    <property type="protein sequence ID" value="SPAL_0000869300.1"/>
    <property type="gene ID" value="SPAL_0000869300"/>
</dbReference>
<evidence type="ECO:0000313" key="3">
    <source>
        <dbReference type="WBParaSite" id="SPAL_0000869300.1"/>
    </source>
</evidence>
<dbReference type="SMART" id="SM00198">
    <property type="entry name" value="SCP"/>
    <property type="match status" value="1"/>
</dbReference>
<evidence type="ECO:0000313" key="2">
    <source>
        <dbReference type="Proteomes" id="UP000046392"/>
    </source>
</evidence>
<keyword evidence="2" id="KW-1185">Reference proteome</keyword>
<proteinExistence type="predicted"/>
<organism evidence="2 3">
    <name type="scientific">Strongyloides papillosus</name>
    <name type="common">Intestinal threadworm</name>
    <dbReference type="NCBI Taxonomy" id="174720"/>
    <lineage>
        <taxon>Eukaryota</taxon>
        <taxon>Metazoa</taxon>
        <taxon>Ecdysozoa</taxon>
        <taxon>Nematoda</taxon>
        <taxon>Chromadorea</taxon>
        <taxon>Rhabditida</taxon>
        <taxon>Tylenchina</taxon>
        <taxon>Panagrolaimomorpha</taxon>
        <taxon>Strongyloidoidea</taxon>
        <taxon>Strongyloididae</taxon>
        <taxon>Strongyloides</taxon>
    </lineage>
</organism>
<accession>A0A0N5BS47</accession>
<protein>
    <submittedName>
        <fullName evidence="3">SCP domain-containing protein</fullName>
    </submittedName>
</protein>
<dbReference type="Pfam" id="PF00188">
    <property type="entry name" value="CAP"/>
    <property type="match status" value="1"/>
</dbReference>
<dbReference type="InterPro" id="IPR014044">
    <property type="entry name" value="CAP_dom"/>
</dbReference>